<comment type="caution">
    <text evidence="2">The sequence shown here is derived from an EMBL/GenBank/DDBJ whole genome shotgun (WGS) entry which is preliminary data.</text>
</comment>
<dbReference type="GO" id="GO:0009631">
    <property type="term" value="P:cold acclimation"/>
    <property type="evidence" value="ECO:0007669"/>
    <property type="project" value="TreeGrafter"/>
</dbReference>
<dbReference type="OrthoDB" id="1907061at2759"/>
<dbReference type="GO" id="GO:0005829">
    <property type="term" value="C:cytosol"/>
    <property type="evidence" value="ECO:0007669"/>
    <property type="project" value="TreeGrafter"/>
</dbReference>
<gene>
    <name evidence="2" type="ORF">GUJ93_ZPchr0002g24889</name>
</gene>
<reference evidence="2" key="1">
    <citation type="journal article" date="2021" name="bioRxiv">
        <title>Whole Genome Assembly and Annotation of Northern Wild Rice, Zizania palustris L., Supports a Whole Genome Duplication in the Zizania Genus.</title>
        <authorList>
            <person name="Haas M."/>
            <person name="Kono T."/>
            <person name="Macchietto M."/>
            <person name="Millas R."/>
            <person name="McGilp L."/>
            <person name="Shao M."/>
            <person name="Duquette J."/>
            <person name="Hirsch C.N."/>
            <person name="Kimball J."/>
        </authorList>
    </citation>
    <scope>NUCLEOTIDE SEQUENCE</scope>
    <source>
        <tissue evidence="2">Fresh leaf tissue</tissue>
    </source>
</reference>
<keyword evidence="3" id="KW-1185">Reference proteome</keyword>
<feature type="region of interest" description="Disordered" evidence="1">
    <location>
        <begin position="110"/>
        <end position="192"/>
    </location>
</feature>
<sequence length="537" mass="55835">MEVYVYQSGSAHDITGSSNHSITSCNGVAAAAKEGELQDEGQTQRGQQAAAGLEEIGKYRAQAQQNSADAIRAAEERHAKANQRLTHGARAAVTVLQTPGATVVSYVETKKQPPHGKHKAEGRDKATTGLGAGLEETGKHRGEEWQHEEWGTGSAAHEKTQKSNQAKGAAAHAPVGATAVSHQEAKKSATRHKEIWRKLTGQAEERYGASEYAKQAAVKGNKDVTLCTGRTAAEYAKTAAEKAMDVTLSTGQTASEYAKQAAVKAKDVTLSTGGTTVEYAKTATEKAKDVTLSTGQTASEYAKQAAVKAKDVTLSTGAIVSLKAKEETADTAHKVAEYTREKAEQGKAAAAEAQEKAKETAAHAADSAEEPVSDKADKAKRSDAETADKAKRSDEETENKASEMAAQTKDSAKDTPRGMAHKAGANAAQTKDTVEDAAGAMAQKTRDTLPQAGHKAEEAKNRAAETGKSTAATPGGAGAIAKAKETANAGDDTTIVGDVLEAVSATVSGIVQHTKGIVAGEDELVPVSKEDKGKLEA</sequence>
<dbReference type="EMBL" id="JAAALK010000287">
    <property type="protein sequence ID" value="KAG8058613.1"/>
    <property type="molecule type" value="Genomic_DNA"/>
</dbReference>
<feature type="region of interest" description="Disordered" evidence="1">
    <location>
        <begin position="338"/>
        <end position="477"/>
    </location>
</feature>
<feature type="region of interest" description="Disordered" evidence="1">
    <location>
        <begin position="1"/>
        <end position="20"/>
    </location>
</feature>
<evidence type="ECO:0000313" key="2">
    <source>
        <dbReference type="EMBL" id="KAG8058613.1"/>
    </source>
</evidence>
<evidence type="ECO:0000256" key="1">
    <source>
        <dbReference type="SAM" id="MobiDB-lite"/>
    </source>
</evidence>
<evidence type="ECO:0000313" key="3">
    <source>
        <dbReference type="Proteomes" id="UP000729402"/>
    </source>
</evidence>
<organism evidence="2 3">
    <name type="scientific">Zizania palustris</name>
    <name type="common">Northern wild rice</name>
    <dbReference type="NCBI Taxonomy" id="103762"/>
    <lineage>
        <taxon>Eukaryota</taxon>
        <taxon>Viridiplantae</taxon>
        <taxon>Streptophyta</taxon>
        <taxon>Embryophyta</taxon>
        <taxon>Tracheophyta</taxon>
        <taxon>Spermatophyta</taxon>
        <taxon>Magnoliopsida</taxon>
        <taxon>Liliopsida</taxon>
        <taxon>Poales</taxon>
        <taxon>Poaceae</taxon>
        <taxon>BOP clade</taxon>
        <taxon>Oryzoideae</taxon>
        <taxon>Oryzeae</taxon>
        <taxon>Zizaniinae</taxon>
        <taxon>Zizania</taxon>
    </lineage>
</organism>
<feature type="compositionally biased region" description="Polar residues" evidence="1">
    <location>
        <begin position="7"/>
        <end position="20"/>
    </location>
</feature>
<feature type="compositionally biased region" description="Basic and acidic residues" evidence="1">
    <location>
        <begin position="454"/>
        <end position="465"/>
    </location>
</feature>
<protein>
    <submittedName>
        <fullName evidence="2">Uncharacterized protein</fullName>
    </submittedName>
</protein>
<dbReference type="PANTHER" id="PTHR47877">
    <property type="entry name" value="LATE EMBRYOGENESIS ABUNDANT DOMAIN-CONTAINING PROTEIN / LEA DOMAIN-CONTAINING PROTEIN"/>
    <property type="match status" value="1"/>
</dbReference>
<reference evidence="2" key="2">
    <citation type="submission" date="2021-02" db="EMBL/GenBank/DDBJ databases">
        <authorList>
            <person name="Kimball J.A."/>
            <person name="Haas M.W."/>
            <person name="Macchietto M."/>
            <person name="Kono T."/>
            <person name="Duquette J."/>
            <person name="Shao M."/>
        </authorList>
    </citation>
    <scope>NUCLEOTIDE SEQUENCE</scope>
    <source>
        <tissue evidence="2">Fresh leaf tissue</tissue>
    </source>
</reference>
<feature type="compositionally biased region" description="Low complexity" evidence="1">
    <location>
        <begin position="166"/>
        <end position="180"/>
    </location>
</feature>
<proteinExistence type="predicted"/>
<dbReference type="AlphaFoldDB" id="A0A8J5S5I5"/>
<feature type="compositionally biased region" description="Basic and acidic residues" evidence="1">
    <location>
        <begin position="136"/>
        <end position="161"/>
    </location>
</feature>
<dbReference type="Proteomes" id="UP000729402">
    <property type="component" value="Unassembled WGS sequence"/>
</dbReference>
<accession>A0A8J5S5I5</accession>
<feature type="compositionally biased region" description="Basic and acidic residues" evidence="1">
    <location>
        <begin position="372"/>
        <end position="401"/>
    </location>
</feature>
<feature type="compositionally biased region" description="Basic and acidic residues" evidence="1">
    <location>
        <begin position="183"/>
        <end position="192"/>
    </location>
</feature>
<name>A0A8J5S5I5_ZIZPA</name>
<dbReference type="PANTHER" id="PTHR47877:SF3">
    <property type="entry name" value="LATE EMBRYOGENESIS ABUNDANT DOMAIN-CONTAINING PROTEIN _ LEA DOMAIN-CONTAINING PROTEIN"/>
    <property type="match status" value="1"/>
</dbReference>